<dbReference type="InterPro" id="IPR028994">
    <property type="entry name" value="Integrin_alpha_N"/>
</dbReference>
<evidence type="ECO:0008006" key="4">
    <source>
        <dbReference type="Google" id="ProtNLM"/>
    </source>
</evidence>
<evidence type="ECO:0000256" key="1">
    <source>
        <dbReference type="SAM" id="SignalP"/>
    </source>
</evidence>
<reference evidence="2" key="1">
    <citation type="submission" date="2020-10" db="EMBL/GenBank/DDBJ databases">
        <authorList>
            <person name="Gilroy R."/>
        </authorList>
    </citation>
    <scope>NUCLEOTIDE SEQUENCE</scope>
    <source>
        <strain evidence="2">ChiBcec7-5410</strain>
    </source>
</reference>
<dbReference type="EMBL" id="DVLW01000174">
    <property type="protein sequence ID" value="HIT94797.1"/>
    <property type="molecule type" value="Genomic_DNA"/>
</dbReference>
<dbReference type="PROSITE" id="PS51257">
    <property type="entry name" value="PROKAR_LIPOPROTEIN"/>
    <property type="match status" value="1"/>
</dbReference>
<keyword evidence="1" id="KW-0732">Signal</keyword>
<evidence type="ECO:0000313" key="3">
    <source>
        <dbReference type="Proteomes" id="UP000824160"/>
    </source>
</evidence>
<comment type="caution">
    <text evidence="2">The sequence shown here is derived from an EMBL/GenBank/DDBJ whole genome shotgun (WGS) entry which is preliminary data.</text>
</comment>
<accession>A0A9D1KT35</accession>
<dbReference type="AlphaFoldDB" id="A0A9D1KT35"/>
<sequence>MKKRLLKWLCVLVAMMLTSCSATNVITSVDALLRPPRLTDDQNDIYAALTSYLSGKEMHLVYPQKGEYLSAFIQQDLDGDGLDEAAVFYQLTASTSSAPINMAIMDRQSGKWMVVSDVQLDGSGVEDFNVMESGSKPLIAVGLTYAGESGNSLMQIFGMYGKELRLIFSRTYLAKTICDLTGDGKDEFLLVYPNEDSEGVQSVQAGLFIADDSQEEAFIQAARCPINPEIVRFQQLSAVLPDWSRTSGNAHIYLDGYRGSSMLTEELMVESGENGYEIENLTWLQSDETDGESYPQRVMLNSMDINGDGWYEIPGQQLLPGYTEESTDVVYLTTWYRHINRRYVPLYSAYVSSLLSYQFIFPADWIGNVTAYRGPYGNEVTFSVWDEEKPMEDTALMSLRAVSIASWRSGKVSPEYEYLDSRGQIVFLARVIDTESRYSLTMADIRERFKNMG</sequence>
<feature type="chain" id="PRO_5038932105" description="VCBS repeat-containing protein" evidence="1">
    <location>
        <begin position="23"/>
        <end position="453"/>
    </location>
</feature>
<evidence type="ECO:0000313" key="2">
    <source>
        <dbReference type="EMBL" id="HIT94797.1"/>
    </source>
</evidence>
<organism evidence="2 3">
    <name type="scientific">Candidatus Faecivivens stercoripullorum</name>
    <dbReference type="NCBI Taxonomy" id="2840805"/>
    <lineage>
        <taxon>Bacteria</taxon>
        <taxon>Bacillati</taxon>
        <taxon>Bacillota</taxon>
        <taxon>Clostridia</taxon>
        <taxon>Eubacteriales</taxon>
        <taxon>Oscillospiraceae</taxon>
        <taxon>Oscillospiraceae incertae sedis</taxon>
        <taxon>Candidatus Faecivivens</taxon>
    </lineage>
</organism>
<proteinExistence type="predicted"/>
<dbReference type="Proteomes" id="UP000824160">
    <property type="component" value="Unassembled WGS sequence"/>
</dbReference>
<dbReference type="SUPFAM" id="SSF69318">
    <property type="entry name" value="Integrin alpha N-terminal domain"/>
    <property type="match status" value="1"/>
</dbReference>
<feature type="signal peptide" evidence="1">
    <location>
        <begin position="1"/>
        <end position="22"/>
    </location>
</feature>
<reference evidence="2" key="2">
    <citation type="journal article" date="2021" name="PeerJ">
        <title>Extensive microbial diversity within the chicken gut microbiome revealed by metagenomics and culture.</title>
        <authorList>
            <person name="Gilroy R."/>
            <person name="Ravi A."/>
            <person name="Getino M."/>
            <person name="Pursley I."/>
            <person name="Horton D.L."/>
            <person name="Alikhan N.F."/>
            <person name="Baker D."/>
            <person name="Gharbi K."/>
            <person name="Hall N."/>
            <person name="Watson M."/>
            <person name="Adriaenssens E.M."/>
            <person name="Foster-Nyarko E."/>
            <person name="Jarju S."/>
            <person name="Secka A."/>
            <person name="Antonio M."/>
            <person name="Oren A."/>
            <person name="Chaudhuri R.R."/>
            <person name="La Ragione R."/>
            <person name="Hildebrand F."/>
            <person name="Pallen M.J."/>
        </authorList>
    </citation>
    <scope>NUCLEOTIDE SEQUENCE</scope>
    <source>
        <strain evidence="2">ChiBcec7-5410</strain>
    </source>
</reference>
<gene>
    <name evidence="2" type="ORF">IAC43_06395</name>
</gene>
<protein>
    <recommendedName>
        <fullName evidence="4">VCBS repeat-containing protein</fullName>
    </recommendedName>
</protein>
<name>A0A9D1KT35_9FIRM</name>